<dbReference type="PANTHER" id="PTHR11690">
    <property type="entry name" value="AMILORIDE-SENSITIVE SODIUM CHANNEL-RELATED"/>
    <property type="match status" value="1"/>
</dbReference>
<comment type="similarity">
    <text evidence="11">Belongs to the amiloride-sensitive sodium channel (TC 1.A.6) family.</text>
</comment>
<keyword evidence="6" id="KW-0915">Sodium</keyword>
<sequence>MQAHSNVTEDFIRKNYMDVYIYFDEIMYMEIEQKMAYTFDNVQSDVGGYLGLLCGMSLITLVEWADFILNTLYKRCRRLATSKKPRLNVNLLAEAFA</sequence>
<name>A0A8B7ZC10_ACAPL</name>
<keyword evidence="13" id="KW-1185">Reference proteome</keyword>
<dbReference type="AlphaFoldDB" id="A0A8B7ZC10"/>
<evidence type="ECO:0000313" key="14">
    <source>
        <dbReference type="RefSeq" id="XP_022103219.1"/>
    </source>
</evidence>
<dbReference type="GeneID" id="110985981"/>
<dbReference type="Proteomes" id="UP000694845">
    <property type="component" value="Unplaced"/>
</dbReference>
<dbReference type="Gene3D" id="1.10.287.770">
    <property type="entry name" value="YojJ-like"/>
    <property type="match status" value="1"/>
</dbReference>
<evidence type="ECO:0000256" key="4">
    <source>
        <dbReference type="ARBA" id="ARBA00022692"/>
    </source>
</evidence>
<keyword evidence="8 12" id="KW-0472">Membrane</keyword>
<proteinExistence type="inferred from homology"/>
<evidence type="ECO:0000256" key="1">
    <source>
        <dbReference type="ARBA" id="ARBA00004141"/>
    </source>
</evidence>
<dbReference type="InterPro" id="IPR001873">
    <property type="entry name" value="ENaC"/>
</dbReference>
<evidence type="ECO:0000256" key="2">
    <source>
        <dbReference type="ARBA" id="ARBA00022448"/>
    </source>
</evidence>
<gene>
    <name evidence="14" type="primary">LOC110985981</name>
</gene>
<evidence type="ECO:0000256" key="5">
    <source>
        <dbReference type="ARBA" id="ARBA00022989"/>
    </source>
</evidence>
<protein>
    <submittedName>
        <fullName evidence="14">Acid-sensing ion channel 1-like</fullName>
    </submittedName>
</protein>
<dbReference type="KEGG" id="aplc:110985981"/>
<organism evidence="13 14">
    <name type="scientific">Acanthaster planci</name>
    <name type="common">Crown-of-thorns starfish</name>
    <dbReference type="NCBI Taxonomy" id="133434"/>
    <lineage>
        <taxon>Eukaryota</taxon>
        <taxon>Metazoa</taxon>
        <taxon>Echinodermata</taxon>
        <taxon>Eleutherozoa</taxon>
        <taxon>Asterozoa</taxon>
        <taxon>Asteroidea</taxon>
        <taxon>Valvatacea</taxon>
        <taxon>Valvatida</taxon>
        <taxon>Acanthasteridae</taxon>
        <taxon>Acanthaster</taxon>
    </lineage>
</organism>
<dbReference type="RefSeq" id="XP_022103219.1">
    <property type="nucleotide sequence ID" value="XM_022247527.1"/>
</dbReference>
<evidence type="ECO:0000313" key="13">
    <source>
        <dbReference type="Proteomes" id="UP000694845"/>
    </source>
</evidence>
<keyword evidence="5 12" id="KW-1133">Transmembrane helix</keyword>
<evidence type="ECO:0000256" key="10">
    <source>
        <dbReference type="ARBA" id="ARBA00023303"/>
    </source>
</evidence>
<keyword evidence="2 11" id="KW-0813">Transport</keyword>
<reference evidence="14" key="1">
    <citation type="submission" date="2025-08" db="UniProtKB">
        <authorList>
            <consortium name="RefSeq"/>
        </authorList>
    </citation>
    <scope>IDENTIFICATION</scope>
</reference>
<dbReference type="OrthoDB" id="10068240at2759"/>
<evidence type="ECO:0000256" key="8">
    <source>
        <dbReference type="ARBA" id="ARBA00023136"/>
    </source>
</evidence>
<dbReference type="Pfam" id="PF00858">
    <property type="entry name" value="ASC"/>
    <property type="match status" value="1"/>
</dbReference>
<evidence type="ECO:0000256" key="6">
    <source>
        <dbReference type="ARBA" id="ARBA00023053"/>
    </source>
</evidence>
<evidence type="ECO:0000256" key="9">
    <source>
        <dbReference type="ARBA" id="ARBA00023201"/>
    </source>
</evidence>
<comment type="subcellular location">
    <subcellularLocation>
        <location evidence="1">Membrane</location>
        <topology evidence="1">Multi-pass membrane protein</topology>
    </subcellularLocation>
</comment>
<evidence type="ECO:0000256" key="3">
    <source>
        <dbReference type="ARBA" id="ARBA00022461"/>
    </source>
</evidence>
<dbReference type="GO" id="GO:0015280">
    <property type="term" value="F:ligand-gated sodium channel activity"/>
    <property type="evidence" value="ECO:0007669"/>
    <property type="project" value="TreeGrafter"/>
</dbReference>
<dbReference type="PRINTS" id="PR01078">
    <property type="entry name" value="AMINACHANNEL"/>
</dbReference>
<keyword evidence="10 11" id="KW-0407">Ion channel</keyword>
<keyword evidence="9 11" id="KW-0739">Sodium transport</keyword>
<keyword evidence="3 11" id="KW-0894">Sodium channel</keyword>
<evidence type="ECO:0000256" key="7">
    <source>
        <dbReference type="ARBA" id="ARBA00023065"/>
    </source>
</evidence>
<evidence type="ECO:0000256" key="12">
    <source>
        <dbReference type="SAM" id="Phobius"/>
    </source>
</evidence>
<keyword evidence="7 11" id="KW-0406">Ion transport</keyword>
<accession>A0A8B7ZC10</accession>
<feature type="transmembrane region" description="Helical" evidence="12">
    <location>
        <begin position="49"/>
        <end position="69"/>
    </location>
</feature>
<dbReference type="GO" id="GO:0005886">
    <property type="term" value="C:plasma membrane"/>
    <property type="evidence" value="ECO:0007669"/>
    <property type="project" value="TreeGrafter"/>
</dbReference>
<keyword evidence="4 11" id="KW-0812">Transmembrane</keyword>
<evidence type="ECO:0000256" key="11">
    <source>
        <dbReference type="RuleBase" id="RU000679"/>
    </source>
</evidence>